<proteinExistence type="predicted"/>
<sequence>MPSSFFGAFEMFQWAGSAMGNPTDPLDGCKSWLEVNRVLGELWTDTLSLNLYDNLRSFGVVNLIDFVRFEELIDHILLDIGYWNHMDFPV</sequence>
<accession>A0AA35YLE2</accession>
<reference evidence="1" key="1">
    <citation type="submission" date="2023-04" db="EMBL/GenBank/DDBJ databases">
        <authorList>
            <person name="Vijverberg K."/>
            <person name="Xiong W."/>
            <person name="Schranz E."/>
        </authorList>
    </citation>
    <scope>NUCLEOTIDE SEQUENCE</scope>
</reference>
<keyword evidence="2" id="KW-1185">Reference proteome</keyword>
<dbReference type="EMBL" id="OX465079">
    <property type="protein sequence ID" value="CAI9276185.1"/>
    <property type="molecule type" value="Genomic_DNA"/>
</dbReference>
<evidence type="ECO:0000313" key="2">
    <source>
        <dbReference type="Proteomes" id="UP001177003"/>
    </source>
</evidence>
<name>A0AA35YLE2_LACSI</name>
<organism evidence="1 2">
    <name type="scientific">Lactuca saligna</name>
    <name type="common">Willowleaf lettuce</name>
    <dbReference type="NCBI Taxonomy" id="75948"/>
    <lineage>
        <taxon>Eukaryota</taxon>
        <taxon>Viridiplantae</taxon>
        <taxon>Streptophyta</taxon>
        <taxon>Embryophyta</taxon>
        <taxon>Tracheophyta</taxon>
        <taxon>Spermatophyta</taxon>
        <taxon>Magnoliopsida</taxon>
        <taxon>eudicotyledons</taxon>
        <taxon>Gunneridae</taxon>
        <taxon>Pentapetalae</taxon>
        <taxon>asterids</taxon>
        <taxon>campanulids</taxon>
        <taxon>Asterales</taxon>
        <taxon>Asteraceae</taxon>
        <taxon>Cichorioideae</taxon>
        <taxon>Cichorieae</taxon>
        <taxon>Lactucinae</taxon>
        <taxon>Lactuca</taxon>
    </lineage>
</organism>
<evidence type="ECO:0000313" key="1">
    <source>
        <dbReference type="EMBL" id="CAI9276185.1"/>
    </source>
</evidence>
<protein>
    <submittedName>
        <fullName evidence="1">Uncharacterized protein</fullName>
    </submittedName>
</protein>
<gene>
    <name evidence="1" type="ORF">LSALG_LOCUS16174</name>
</gene>
<dbReference type="AlphaFoldDB" id="A0AA35YLE2"/>
<dbReference type="Proteomes" id="UP001177003">
    <property type="component" value="Chromosome 3"/>
</dbReference>